<evidence type="ECO:0000256" key="2">
    <source>
        <dbReference type="SAM" id="SignalP"/>
    </source>
</evidence>
<comment type="caution">
    <text evidence="3">The sequence shown here is derived from an EMBL/GenBank/DDBJ whole genome shotgun (WGS) entry which is preliminary data.</text>
</comment>
<feature type="chain" id="PRO_5034902455" description="DUF1090 domain-containing protein" evidence="2">
    <location>
        <begin position="23"/>
        <end position="122"/>
    </location>
</feature>
<protein>
    <recommendedName>
        <fullName evidence="5">DUF1090 domain-containing protein</fullName>
    </recommendedName>
</protein>
<accession>A0A8I1WBF9</accession>
<evidence type="ECO:0000313" key="3">
    <source>
        <dbReference type="EMBL" id="MBO1109279.1"/>
    </source>
</evidence>
<reference evidence="3" key="1">
    <citation type="submission" date="2021-03" db="EMBL/GenBank/DDBJ databases">
        <title>Plesiomonas shigelloides zfcc0051, isolated from zebrafish feces.</title>
        <authorList>
            <person name="Vanderhoek Z."/>
            <person name="Gaulke C."/>
        </authorList>
    </citation>
    <scope>NUCLEOTIDE SEQUENCE</scope>
    <source>
        <strain evidence="3">Zfcc0051</strain>
    </source>
</reference>
<organism evidence="3 4">
    <name type="scientific">Plesiomonas shigelloides</name>
    <name type="common">Aeromonas shigelloides</name>
    <dbReference type="NCBI Taxonomy" id="703"/>
    <lineage>
        <taxon>Bacteria</taxon>
        <taxon>Pseudomonadati</taxon>
        <taxon>Pseudomonadota</taxon>
        <taxon>Gammaproteobacteria</taxon>
        <taxon>Enterobacterales</taxon>
        <taxon>Enterobacteriaceae</taxon>
        <taxon>Plesiomonas</taxon>
    </lineage>
</organism>
<feature type="coiled-coil region" evidence="1">
    <location>
        <begin position="84"/>
        <end position="111"/>
    </location>
</feature>
<dbReference type="RefSeq" id="WP_207542466.1">
    <property type="nucleotide sequence ID" value="NZ_JAFNAA010000016.1"/>
</dbReference>
<name>A0A8I1WBF9_PLESH</name>
<evidence type="ECO:0008006" key="5">
    <source>
        <dbReference type="Google" id="ProtNLM"/>
    </source>
</evidence>
<evidence type="ECO:0000313" key="4">
    <source>
        <dbReference type="Proteomes" id="UP000664658"/>
    </source>
</evidence>
<sequence>MMMQKCVYGLSLALLLSTSAHANILNRDCTMEKATRNAAMEATLGVSGNCTVEKALKEQAGKAVGWNEKKDALNNTQKRIKDSKQALNHDIRTAKERVNNTRDSIEDAIQHPEKAIIKQALK</sequence>
<evidence type="ECO:0000256" key="1">
    <source>
        <dbReference type="SAM" id="Coils"/>
    </source>
</evidence>
<keyword evidence="2" id="KW-0732">Signal</keyword>
<dbReference type="EMBL" id="JAFNAA010000016">
    <property type="protein sequence ID" value="MBO1109279.1"/>
    <property type="molecule type" value="Genomic_DNA"/>
</dbReference>
<dbReference type="AlphaFoldDB" id="A0A8I1WBF9"/>
<feature type="signal peptide" evidence="2">
    <location>
        <begin position="1"/>
        <end position="22"/>
    </location>
</feature>
<gene>
    <name evidence="3" type="ORF">J2R62_13835</name>
</gene>
<keyword evidence="1" id="KW-0175">Coiled coil</keyword>
<proteinExistence type="predicted"/>
<dbReference type="Proteomes" id="UP000664658">
    <property type="component" value="Unassembled WGS sequence"/>
</dbReference>